<dbReference type="SUPFAM" id="SSF48452">
    <property type="entry name" value="TPR-like"/>
    <property type="match status" value="1"/>
</dbReference>
<protein>
    <submittedName>
        <fullName evidence="2">DNA-binding SARP family transcriptional activator</fullName>
    </submittedName>
</protein>
<dbReference type="Gene3D" id="1.10.10.10">
    <property type="entry name" value="Winged helix-like DNA-binding domain superfamily/Winged helix DNA-binding domain"/>
    <property type="match status" value="1"/>
</dbReference>
<dbReference type="InterPro" id="IPR011990">
    <property type="entry name" value="TPR-like_helical_dom_sf"/>
</dbReference>
<dbReference type="InterPro" id="IPR036388">
    <property type="entry name" value="WH-like_DNA-bd_sf"/>
</dbReference>
<dbReference type="GO" id="GO:0003677">
    <property type="term" value="F:DNA binding"/>
    <property type="evidence" value="ECO:0007669"/>
    <property type="project" value="UniProtKB-KW"/>
</dbReference>
<dbReference type="EMBL" id="VFOZ01000002">
    <property type="protein sequence ID" value="TQL90202.1"/>
    <property type="molecule type" value="Genomic_DNA"/>
</dbReference>
<dbReference type="Proteomes" id="UP000316096">
    <property type="component" value="Unassembled WGS sequence"/>
</dbReference>
<sequence length="249" mass="27928">MTTTRQPGTFAVNVLGSFELRRENRTVTATPAAQRLLAYVATRTKTITRAAAARSLWPDHSDARAAANLRSTLWRLRHEHQGGPIRSTPQGLELDPRTTIDIHAIHARIAVLSSVPDSASDLDPAQLRHDVLPDWTDEWLLMTREWFRQLRLHALEALCVRHCRYGRYDAALEAGMAALDCEPLRESAHRAVVRVHLAEGNPAEALRQYDLYRRLLYGELGLRPSPQFRALVSHLLGRPLDGPPAVTPP</sequence>
<keyword evidence="2" id="KW-0238">DNA-binding</keyword>
<evidence type="ECO:0000313" key="2">
    <source>
        <dbReference type="EMBL" id="TQL90202.1"/>
    </source>
</evidence>
<keyword evidence="3" id="KW-1185">Reference proteome</keyword>
<dbReference type="InterPro" id="IPR005158">
    <property type="entry name" value="BTAD"/>
</dbReference>
<dbReference type="Pfam" id="PF03704">
    <property type="entry name" value="BTAD"/>
    <property type="match status" value="1"/>
</dbReference>
<dbReference type="AlphaFoldDB" id="A0A543BZE7"/>
<dbReference type="RefSeq" id="WP_141962270.1">
    <property type="nucleotide sequence ID" value="NZ_VFOZ01000002.1"/>
</dbReference>
<comment type="caution">
    <text evidence="2">The sequence shown here is derived from an EMBL/GenBank/DDBJ whole genome shotgun (WGS) entry which is preliminary data.</text>
</comment>
<evidence type="ECO:0000259" key="1">
    <source>
        <dbReference type="SMART" id="SM01043"/>
    </source>
</evidence>
<feature type="domain" description="Bacterial transcriptional activator" evidence="1">
    <location>
        <begin position="100"/>
        <end position="236"/>
    </location>
</feature>
<accession>A0A543BZE7</accession>
<organism evidence="2 3">
    <name type="scientific">Actinoallomurus bryophytorum</name>
    <dbReference type="NCBI Taxonomy" id="1490222"/>
    <lineage>
        <taxon>Bacteria</taxon>
        <taxon>Bacillati</taxon>
        <taxon>Actinomycetota</taxon>
        <taxon>Actinomycetes</taxon>
        <taxon>Streptosporangiales</taxon>
        <taxon>Thermomonosporaceae</taxon>
        <taxon>Actinoallomurus</taxon>
    </lineage>
</organism>
<evidence type="ECO:0000313" key="3">
    <source>
        <dbReference type="Proteomes" id="UP000316096"/>
    </source>
</evidence>
<reference evidence="2 3" key="1">
    <citation type="submission" date="2019-06" db="EMBL/GenBank/DDBJ databases">
        <title>Sequencing the genomes of 1000 actinobacteria strains.</title>
        <authorList>
            <person name="Klenk H.-P."/>
        </authorList>
    </citation>
    <scope>NUCLEOTIDE SEQUENCE [LARGE SCALE GENOMIC DNA]</scope>
    <source>
        <strain evidence="2 3">DSM 102200</strain>
    </source>
</reference>
<proteinExistence type="predicted"/>
<dbReference type="InterPro" id="IPR051677">
    <property type="entry name" value="AfsR-DnrI-RedD_regulator"/>
</dbReference>
<dbReference type="SMART" id="SM01043">
    <property type="entry name" value="BTAD"/>
    <property type="match status" value="1"/>
</dbReference>
<dbReference type="Gene3D" id="1.25.40.10">
    <property type="entry name" value="Tetratricopeptide repeat domain"/>
    <property type="match status" value="1"/>
</dbReference>
<name>A0A543BZE7_9ACTN</name>
<dbReference type="OrthoDB" id="5509004at2"/>
<gene>
    <name evidence="2" type="ORF">FB559_7495</name>
</gene>
<dbReference type="PANTHER" id="PTHR35807">
    <property type="entry name" value="TRANSCRIPTIONAL REGULATOR REDD-RELATED"/>
    <property type="match status" value="1"/>
</dbReference>